<evidence type="ECO:0008006" key="5">
    <source>
        <dbReference type="Google" id="ProtNLM"/>
    </source>
</evidence>
<dbReference type="PANTHER" id="PTHR24015">
    <property type="entry name" value="OS07G0578800 PROTEIN-RELATED"/>
    <property type="match status" value="1"/>
</dbReference>
<evidence type="ECO:0000313" key="4">
    <source>
        <dbReference type="Proteomes" id="UP001642360"/>
    </source>
</evidence>
<dbReference type="InterPro" id="IPR046960">
    <property type="entry name" value="PPR_At4g14850-like_plant"/>
</dbReference>
<dbReference type="FunFam" id="1.25.40.10:FF:000196">
    <property type="entry name" value="Pentatricopeptide repeat-containing protein At4g14850"/>
    <property type="match status" value="1"/>
</dbReference>
<proteinExistence type="predicted"/>
<dbReference type="Pfam" id="PF01535">
    <property type="entry name" value="PPR"/>
    <property type="match status" value="1"/>
</dbReference>
<dbReference type="PROSITE" id="PS51375">
    <property type="entry name" value="PPR"/>
    <property type="match status" value="2"/>
</dbReference>
<dbReference type="Pfam" id="PF13041">
    <property type="entry name" value="PPR_2"/>
    <property type="match status" value="2"/>
</dbReference>
<name>A0ABC8V2A5_9AQUA</name>
<keyword evidence="1" id="KW-0677">Repeat</keyword>
<feature type="repeat" description="PPR" evidence="2">
    <location>
        <begin position="233"/>
        <end position="267"/>
    </location>
</feature>
<dbReference type="Proteomes" id="UP001642360">
    <property type="component" value="Unassembled WGS sequence"/>
</dbReference>
<evidence type="ECO:0000256" key="1">
    <source>
        <dbReference type="ARBA" id="ARBA00022737"/>
    </source>
</evidence>
<reference evidence="3 4" key="1">
    <citation type="submission" date="2024-02" db="EMBL/GenBank/DDBJ databases">
        <authorList>
            <person name="Vignale AGUSTIN F."/>
            <person name="Sosa J E."/>
            <person name="Modenutti C."/>
        </authorList>
    </citation>
    <scope>NUCLEOTIDE SEQUENCE [LARGE SCALE GENOMIC DNA]</scope>
</reference>
<dbReference type="InterPro" id="IPR011990">
    <property type="entry name" value="TPR-like_helical_dom_sf"/>
</dbReference>
<dbReference type="FunFam" id="1.25.40.10:FF:000227">
    <property type="entry name" value="Pentatricopeptide repeat-containing protein At3g13880"/>
    <property type="match status" value="1"/>
</dbReference>
<dbReference type="NCBIfam" id="TIGR00756">
    <property type="entry name" value="PPR"/>
    <property type="match status" value="2"/>
</dbReference>
<dbReference type="InterPro" id="IPR002885">
    <property type="entry name" value="PPR_rpt"/>
</dbReference>
<dbReference type="SUPFAM" id="SSF48452">
    <property type="entry name" value="TPR-like"/>
    <property type="match status" value="1"/>
</dbReference>
<evidence type="ECO:0000313" key="3">
    <source>
        <dbReference type="EMBL" id="CAK9187379.1"/>
    </source>
</evidence>
<comment type="caution">
    <text evidence="3">The sequence shown here is derived from an EMBL/GenBank/DDBJ whole genome shotgun (WGS) entry which is preliminary data.</text>
</comment>
<dbReference type="AlphaFoldDB" id="A0ABC8V2A5"/>
<accession>A0ABC8V2A5</accession>
<dbReference type="Gene3D" id="1.25.40.10">
    <property type="entry name" value="Tetratricopeptide repeat domain"/>
    <property type="match status" value="2"/>
</dbReference>
<protein>
    <recommendedName>
        <fullName evidence="5">Pentatricopeptide repeat-containing protein</fullName>
    </recommendedName>
</protein>
<sequence length="355" mass="39532">MRSKGRSTKTMLPDTKPTKLKSLPNLIDFSEILVPKPYLKNASTTSPQPIKDPQQYHQTCEMGHSLDSVTYTKLVQSSASSGSFISGKLAHAHMIKTAFKLCTFLQNNLMNMYWKCGDIDSARLMFDQMPKRNVVSWNSMISGYNQMGLHDKAKKLFSEARMAIKLDKFTYASMLSMCSQTGDLEFGKKIHGLIAVDGLGAQVFLTNSFIDMYSKCGWVDQARLVFDNSDELDYVSWNSLIAGYVQSGRNNEMLRVLVKMHRYGMAFNSYVLGSVLKACCSNFGCSVECGKMLHGCAVKLGWDMDVVVGTALLDMYAKSVLQLSVSSSIVAIIINCCEVAEFVFVSLVLDHHQLL</sequence>
<organism evidence="3 4">
    <name type="scientific">Ilex paraguariensis</name>
    <name type="common">yerba mate</name>
    <dbReference type="NCBI Taxonomy" id="185542"/>
    <lineage>
        <taxon>Eukaryota</taxon>
        <taxon>Viridiplantae</taxon>
        <taxon>Streptophyta</taxon>
        <taxon>Embryophyta</taxon>
        <taxon>Tracheophyta</taxon>
        <taxon>Spermatophyta</taxon>
        <taxon>Magnoliopsida</taxon>
        <taxon>eudicotyledons</taxon>
        <taxon>Gunneridae</taxon>
        <taxon>Pentapetalae</taxon>
        <taxon>asterids</taxon>
        <taxon>campanulids</taxon>
        <taxon>Aquifoliales</taxon>
        <taxon>Aquifoliaceae</taxon>
        <taxon>Ilex</taxon>
    </lineage>
</organism>
<feature type="repeat" description="PPR" evidence="2">
    <location>
        <begin position="133"/>
        <end position="163"/>
    </location>
</feature>
<keyword evidence="4" id="KW-1185">Reference proteome</keyword>
<gene>
    <name evidence="3" type="ORF">ILEXP_LOCUS57923</name>
</gene>
<dbReference type="EMBL" id="CAUOFW020009946">
    <property type="protein sequence ID" value="CAK9187379.1"/>
    <property type="molecule type" value="Genomic_DNA"/>
</dbReference>
<evidence type="ECO:0000256" key="2">
    <source>
        <dbReference type="PROSITE-ProRule" id="PRU00708"/>
    </source>
</evidence>